<reference evidence="1" key="1">
    <citation type="submission" date="2023-03" db="EMBL/GenBank/DDBJ databases">
        <title>Massive genome expansion in bonnet fungi (Mycena s.s.) driven by repeated elements and novel gene families across ecological guilds.</title>
        <authorList>
            <consortium name="Lawrence Berkeley National Laboratory"/>
            <person name="Harder C.B."/>
            <person name="Miyauchi S."/>
            <person name="Viragh M."/>
            <person name="Kuo A."/>
            <person name="Thoen E."/>
            <person name="Andreopoulos B."/>
            <person name="Lu D."/>
            <person name="Skrede I."/>
            <person name="Drula E."/>
            <person name="Henrissat B."/>
            <person name="Morin E."/>
            <person name="Kohler A."/>
            <person name="Barry K."/>
            <person name="LaButti K."/>
            <person name="Morin E."/>
            <person name="Salamov A."/>
            <person name="Lipzen A."/>
            <person name="Mereny Z."/>
            <person name="Hegedus B."/>
            <person name="Baldrian P."/>
            <person name="Stursova M."/>
            <person name="Weitz H."/>
            <person name="Taylor A."/>
            <person name="Grigoriev I.V."/>
            <person name="Nagy L.G."/>
            <person name="Martin F."/>
            <person name="Kauserud H."/>
        </authorList>
    </citation>
    <scope>NUCLEOTIDE SEQUENCE</scope>
    <source>
        <strain evidence="1">CBHHK067</strain>
    </source>
</reference>
<sequence>SHLGTNYCPGDEEILEIQTLVAHTALQVKRLDDEIAGLQKTVHKLTDERQGLSAYADAHRALILFARRLPVDIIQEIFVACILSHRNCVMSAVEAPILLGRICSSWRAISHATPRLW</sequence>
<evidence type="ECO:0000313" key="2">
    <source>
        <dbReference type="Proteomes" id="UP001221757"/>
    </source>
</evidence>
<accession>A0AAD7FU58</accession>
<comment type="caution">
    <text evidence="1">The sequence shown here is derived from an EMBL/GenBank/DDBJ whole genome shotgun (WGS) entry which is preliminary data.</text>
</comment>
<dbReference type="EMBL" id="JARKIE010000455">
    <property type="protein sequence ID" value="KAJ7637491.1"/>
    <property type="molecule type" value="Genomic_DNA"/>
</dbReference>
<proteinExistence type="predicted"/>
<dbReference type="AlphaFoldDB" id="A0AAD7FU58"/>
<feature type="non-terminal residue" evidence="1">
    <location>
        <position position="1"/>
    </location>
</feature>
<evidence type="ECO:0008006" key="3">
    <source>
        <dbReference type="Google" id="ProtNLM"/>
    </source>
</evidence>
<gene>
    <name evidence="1" type="ORF">B0H17DRAFT_910962</name>
</gene>
<evidence type="ECO:0000313" key="1">
    <source>
        <dbReference type="EMBL" id="KAJ7637491.1"/>
    </source>
</evidence>
<dbReference type="Proteomes" id="UP001221757">
    <property type="component" value="Unassembled WGS sequence"/>
</dbReference>
<protein>
    <recommendedName>
        <fullName evidence="3">F-box domain-containing protein</fullName>
    </recommendedName>
</protein>
<keyword evidence="2" id="KW-1185">Reference proteome</keyword>
<name>A0AAD7FU58_MYCRO</name>
<feature type="non-terminal residue" evidence="1">
    <location>
        <position position="117"/>
    </location>
</feature>
<organism evidence="1 2">
    <name type="scientific">Mycena rosella</name>
    <name type="common">Pink bonnet</name>
    <name type="synonym">Agaricus rosellus</name>
    <dbReference type="NCBI Taxonomy" id="1033263"/>
    <lineage>
        <taxon>Eukaryota</taxon>
        <taxon>Fungi</taxon>
        <taxon>Dikarya</taxon>
        <taxon>Basidiomycota</taxon>
        <taxon>Agaricomycotina</taxon>
        <taxon>Agaricomycetes</taxon>
        <taxon>Agaricomycetidae</taxon>
        <taxon>Agaricales</taxon>
        <taxon>Marasmiineae</taxon>
        <taxon>Mycenaceae</taxon>
        <taxon>Mycena</taxon>
    </lineage>
</organism>